<organism evidence="1 2">
    <name type="scientific">Albugo candida</name>
    <dbReference type="NCBI Taxonomy" id="65357"/>
    <lineage>
        <taxon>Eukaryota</taxon>
        <taxon>Sar</taxon>
        <taxon>Stramenopiles</taxon>
        <taxon>Oomycota</taxon>
        <taxon>Peronosporomycetes</taxon>
        <taxon>Albuginales</taxon>
        <taxon>Albuginaceae</taxon>
        <taxon>Albugo</taxon>
    </lineage>
</organism>
<comment type="caution">
    <text evidence="1">The sequence shown here is derived from an EMBL/GenBank/DDBJ whole genome shotgun (WGS) entry which is preliminary data.</text>
</comment>
<name>A0A024GTF7_9STRA</name>
<dbReference type="AlphaFoldDB" id="A0A024GTF7"/>
<dbReference type="InParanoid" id="A0A024GTF7"/>
<protein>
    <submittedName>
        <fullName evidence="1">Uncharacterized protein</fullName>
    </submittedName>
</protein>
<keyword evidence="2" id="KW-1185">Reference proteome</keyword>
<dbReference type="PROSITE" id="PS50096">
    <property type="entry name" value="IQ"/>
    <property type="match status" value="2"/>
</dbReference>
<dbReference type="STRING" id="65357.A0A024GTF7"/>
<gene>
    <name evidence="1" type="ORF">BN9_113220</name>
</gene>
<reference evidence="1 2" key="1">
    <citation type="submission" date="2012-05" db="EMBL/GenBank/DDBJ databases">
        <title>Recombination and specialization in a pathogen metapopulation.</title>
        <authorList>
            <person name="Gardiner A."/>
            <person name="Kemen E."/>
            <person name="Schultz-Larsen T."/>
            <person name="MacLean D."/>
            <person name="Van Oosterhout C."/>
            <person name="Jones J.D.G."/>
        </authorList>
    </citation>
    <scope>NUCLEOTIDE SEQUENCE [LARGE SCALE GENOMIC DNA]</scope>
    <source>
        <strain evidence="1 2">Ac Nc2</strain>
    </source>
</reference>
<proteinExistence type="predicted"/>
<evidence type="ECO:0000313" key="2">
    <source>
        <dbReference type="Proteomes" id="UP000053237"/>
    </source>
</evidence>
<evidence type="ECO:0000313" key="1">
    <source>
        <dbReference type="EMBL" id="CCI49858.1"/>
    </source>
</evidence>
<dbReference type="OrthoDB" id="190375at2759"/>
<sequence>MEFSAFWRQRDALLCSLRTSLTKAQENYAREQSAATSIQRVFRGQVARKRLSMRSKAEIEIARRFRGLLGKRRTRQTAWIQQQREEQSIRSGYCILIQKVFRGYKSRQKCDFRARKAFVQNVLIQSDQLRMSLSVNLEQQRQTEAKLSREEKCENVQKLARNLHHLLGTKSVAGIYRRKQFLGIPVESHIEAARTSLERLKQRDSLKNREYGSE</sequence>
<dbReference type="InterPro" id="IPR000048">
    <property type="entry name" value="IQ_motif_EF-hand-BS"/>
</dbReference>
<dbReference type="Proteomes" id="UP000053237">
    <property type="component" value="Unassembled WGS sequence"/>
</dbReference>
<dbReference type="Pfam" id="PF00612">
    <property type="entry name" value="IQ"/>
    <property type="match status" value="2"/>
</dbReference>
<dbReference type="EMBL" id="CAIX01000353">
    <property type="protein sequence ID" value="CCI49858.1"/>
    <property type="molecule type" value="Genomic_DNA"/>
</dbReference>
<dbReference type="SMART" id="SM00015">
    <property type="entry name" value="IQ"/>
    <property type="match status" value="2"/>
</dbReference>
<dbReference type="Gene3D" id="1.20.5.190">
    <property type="match status" value="1"/>
</dbReference>
<accession>A0A024GTF7</accession>